<comment type="caution">
    <text evidence="2">The sequence shown here is derived from an EMBL/GenBank/DDBJ whole genome shotgun (WGS) entry which is preliminary data.</text>
</comment>
<gene>
    <name evidence="2" type="ORF">GCM10009547_12750</name>
</gene>
<accession>A0ABP3RL28</accession>
<protein>
    <submittedName>
        <fullName evidence="2">Uncharacterized protein</fullName>
    </submittedName>
</protein>
<keyword evidence="1" id="KW-1133">Transmembrane helix</keyword>
<organism evidence="2 3">
    <name type="scientific">Sporichthya brevicatena</name>
    <dbReference type="NCBI Taxonomy" id="171442"/>
    <lineage>
        <taxon>Bacteria</taxon>
        <taxon>Bacillati</taxon>
        <taxon>Actinomycetota</taxon>
        <taxon>Actinomycetes</taxon>
        <taxon>Sporichthyales</taxon>
        <taxon>Sporichthyaceae</taxon>
        <taxon>Sporichthya</taxon>
    </lineage>
</organism>
<keyword evidence="1" id="KW-0472">Membrane</keyword>
<feature type="transmembrane region" description="Helical" evidence="1">
    <location>
        <begin position="31"/>
        <end position="53"/>
    </location>
</feature>
<name>A0ABP3RL28_9ACTN</name>
<evidence type="ECO:0000256" key="1">
    <source>
        <dbReference type="SAM" id="Phobius"/>
    </source>
</evidence>
<reference evidence="3" key="1">
    <citation type="journal article" date="2019" name="Int. J. Syst. Evol. Microbiol.">
        <title>The Global Catalogue of Microorganisms (GCM) 10K type strain sequencing project: providing services to taxonomists for standard genome sequencing and annotation.</title>
        <authorList>
            <consortium name="The Broad Institute Genomics Platform"/>
            <consortium name="The Broad Institute Genome Sequencing Center for Infectious Disease"/>
            <person name="Wu L."/>
            <person name="Ma J."/>
        </authorList>
    </citation>
    <scope>NUCLEOTIDE SEQUENCE [LARGE SCALE GENOMIC DNA]</scope>
    <source>
        <strain evidence="3">JCM 10671</strain>
    </source>
</reference>
<keyword evidence="3" id="KW-1185">Reference proteome</keyword>
<sequence length="127" mass="14005">MTAVSVMAIGGVVWFVGWWEVSDRPTMESQISALNVAVLGMLVIGAGQALWFLRGRRAVHDRRRRLLGADAAPRQATIAVAEEDRFAGSERFYHRLDCAMVDERNWSPSPRAAHERAGRTPCGVCAP</sequence>
<dbReference type="RefSeq" id="WP_344602788.1">
    <property type="nucleotide sequence ID" value="NZ_BAAAHE010000008.1"/>
</dbReference>
<keyword evidence="1" id="KW-0812">Transmembrane</keyword>
<dbReference type="Proteomes" id="UP001500957">
    <property type="component" value="Unassembled WGS sequence"/>
</dbReference>
<evidence type="ECO:0000313" key="2">
    <source>
        <dbReference type="EMBL" id="GAA0612171.1"/>
    </source>
</evidence>
<proteinExistence type="predicted"/>
<dbReference type="EMBL" id="BAAAHE010000008">
    <property type="protein sequence ID" value="GAA0612171.1"/>
    <property type="molecule type" value="Genomic_DNA"/>
</dbReference>
<evidence type="ECO:0000313" key="3">
    <source>
        <dbReference type="Proteomes" id="UP001500957"/>
    </source>
</evidence>